<evidence type="ECO:0000256" key="2">
    <source>
        <dbReference type="SAM" id="SignalP"/>
    </source>
</evidence>
<comment type="caution">
    <text evidence="3">The sequence shown here is derived from an EMBL/GenBank/DDBJ whole genome shotgun (WGS) entry which is preliminary data.</text>
</comment>
<accession>A0A660KZY4</accession>
<dbReference type="PROSITE" id="PS51318">
    <property type="entry name" value="TAT"/>
    <property type="match status" value="1"/>
</dbReference>
<evidence type="ECO:0000256" key="1">
    <source>
        <dbReference type="SAM" id="Phobius"/>
    </source>
</evidence>
<evidence type="ECO:0000313" key="3">
    <source>
        <dbReference type="EMBL" id="RKQ86738.1"/>
    </source>
</evidence>
<gene>
    <name evidence="3" type="ORF">C8N24_4753</name>
</gene>
<keyword evidence="1" id="KW-0472">Membrane</keyword>
<feature type="signal peptide" evidence="2">
    <location>
        <begin position="1"/>
        <end position="26"/>
    </location>
</feature>
<dbReference type="RefSeq" id="WP_147447950.1">
    <property type="nucleotide sequence ID" value="NZ_RBIL01000002.1"/>
</dbReference>
<feature type="chain" id="PRO_5038613277" evidence="2">
    <location>
        <begin position="27"/>
        <end position="106"/>
    </location>
</feature>
<name>A0A660KZY4_9ACTN</name>
<proteinExistence type="predicted"/>
<dbReference type="EMBL" id="RBIL01000002">
    <property type="protein sequence ID" value="RKQ86738.1"/>
    <property type="molecule type" value="Genomic_DNA"/>
</dbReference>
<evidence type="ECO:0000313" key="4">
    <source>
        <dbReference type="Proteomes" id="UP000278962"/>
    </source>
</evidence>
<organism evidence="3 4">
    <name type="scientific">Solirubrobacter pauli</name>
    <dbReference type="NCBI Taxonomy" id="166793"/>
    <lineage>
        <taxon>Bacteria</taxon>
        <taxon>Bacillati</taxon>
        <taxon>Actinomycetota</taxon>
        <taxon>Thermoleophilia</taxon>
        <taxon>Solirubrobacterales</taxon>
        <taxon>Solirubrobacteraceae</taxon>
        <taxon>Solirubrobacter</taxon>
    </lineage>
</organism>
<keyword evidence="1" id="KW-0812">Transmembrane</keyword>
<keyword evidence="4" id="KW-1185">Reference proteome</keyword>
<dbReference type="Proteomes" id="UP000278962">
    <property type="component" value="Unassembled WGS sequence"/>
</dbReference>
<sequence length="106" mass="11257">MLSSRRVLISAGAAFMAALSVANVVAGNASAMEMALYAAPFLAIVGLLASGRYVAEDRILAIYRSRPRPRRRSASRRWPSIAELPFSAGVERAPWSLRGPPAACAA</sequence>
<dbReference type="AlphaFoldDB" id="A0A660KZY4"/>
<dbReference type="InterPro" id="IPR006311">
    <property type="entry name" value="TAT_signal"/>
</dbReference>
<reference evidence="3 4" key="1">
    <citation type="submission" date="2018-10" db="EMBL/GenBank/DDBJ databases">
        <title>Genomic Encyclopedia of Archaeal and Bacterial Type Strains, Phase II (KMG-II): from individual species to whole genera.</title>
        <authorList>
            <person name="Goeker M."/>
        </authorList>
    </citation>
    <scope>NUCLEOTIDE SEQUENCE [LARGE SCALE GENOMIC DNA]</scope>
    <source>
        <strain evidence="3 4">DSM 14954</strain>
    </source>
</reference>
<keyword evidence="2" id="KW-0732">Signal</keyword>
<feature type="transmembrane region" description="Helical" evidence="1">
    <location>
        <begin position="36"/>
        <end position="55"/>
    </location>
</feature>
<protein>
    <submittedName>
        <fullName evidence="3">Uncharacterized protein</fullName>
    </submittedName>
</protein>
<keyword evidence="1" id="KW-1133">Transmembrane helix</keyword>